<protein>
    <submittedName>
        <fullName evidence="1">Uncharacterized protein</fullName>
    </submittedName>
</protein>
<organism evidence="1 2">
    <name type="scientific">Eumeta variegata</name>
    <name type="common">Bagworm moth</name>
    <name type="synonym">Eumeta japonica</name>
    <dbReference type="NCBI Taxonomy" id="151549"/>
    <lineage>
        <taxon>Eukaryota</taxon>
        <taxon>Metazoa</taxon>
        <taxon>Ecdysozoa</taxon>
        <taxon>Arthropoda</taxon>
        <taxon>Hexapoda</taxon>
        <taxon>Insecta</taxon>
        <taxon>Pterygota</taxon>
        <taxon>Neoptera</taxon>
        <taxon>Endopterygota</taxon>
        <taxon>Lepidoptera</taxon>
        <taxon>Glossata</taxon>
        <taxon>Ditrysia</taxon>
        <taxon>Tineoidea</taxon>
        <taxon>Psychidae</taxon>
        <taxon>Oiketicinae</taxon>
        <taxon>Eumeta</taxon>
    </lineage>
</organism>
<comment type="caution">
    <text evidence="1">The sequence shown here is derived from an EMBL/GenBank/DDBJ whole genome shotgun (WGS) entry which is preliminary data.</text>
</comment>
<proteinExistence type="predicted"/>
<evidence type="ECO:0000313" key="1">
    <source>
        <dbReference type="EMBL" id="GBP60737.1"/>
    </source>
</evidence>
<dbReference type="EMBL" id="BGZK01000794">
    <property type="protein sequence ID" value="GBP60737.1"/>
    <property type="molecule type" value="Genomic_DNA"/>
</dbReference>
<evidence type="ECO:0000313" key="2">
    <source>
        <dbReference type="Proteomes" id="UP000299102"/>
    </source>
</evidence>
<name>A0A4C1XER9_EUMVA</name>
<dbReference type="Proteomes" id="UP000299102">
    <property type="component" value="Unassembled WGS sequence"/>
</dbReference>
<sequence>MKREREQSRRRRLPLRVIARPEKTHLSCPRPLAYIAPRRDSARRAPPAPISAHRSRVFFILTMEIGY</sequence>
<reference evidence="1 2" key="1">
    <citation type="journal article" date="2019" name="Commun. Biol.">
        <title>The bagworm genome reveals a unique fibroin gene that provides high tensile strength.</title>
        <authorList>
            <person name="Kono N."/>
            <person name="Nakamura H."/>
            <person name="Ohtoshi R."/>
            <person name="Tomita M."/>
            <person name="Numata K."/>
            <person name="Arakawa K."/>
        </authorList>
    </citation>
    <scope>NUCLEOTIDE SEQUENCE [LARGE SCALE GENOMIC DNA]</scope>
</reference>
<dbReference type="AlphaFoldDB" id="A0A4C1XER9"/>
<gene>
    <name evidence="1" type="ORF">EVAR_47475_1</name>
</gene>
<accession>A0A4C1XER9</accession>
<keyword evidence="2" id="KW-1185">Reference proteome</keyword>